<keyword evidence="4" id="KW-1185">Reference proteome</keyword>
<dbReference type="Proteomes" id="UP001055658">
    <property type="component" value="Chromosome"/>
</dbReference>
<sequence>MITNEFPPSIGGVQTHVLELSRALAKLNHSVHVLTRKPYENTPETDCFDDVTVERLKLPDSHLLYDWLLRRKIHQQVRERKVDIVHVHGMRPLNACKGLDVPVIFTNHTSSFVKRAQKGKKALKKMRKQLDITSSILAVSETLIANTRETGYQKPISFTCNGVDTSVFHPGESSLREQLSIPESAYVIAIGCRLERVKGVRFLAAAVAAIDDPQLYLVVAGEGKESAEIKELLKDKISSGHAHFLGNVSNKEMSNIYRAANASSLPSFMEGMSIAGLEAMASGLPLIASNVGGTPYIVNDGITGILTRPGSVEDLQGAIKQLMNDRNLNNRMGNAALAVVQEKFSWEKVANQVLTHYKQLTRK</sequence>
<dbReference type="CDD" id="cd03801">
    <property type="entry name" value="GT4_PimA-like"/>
    <property type="match status" value="1"/>
</dbReference>
<gene>
    <name evidence="3" type="ORF">MJO52_16225</name>
</gene>
<organism evidence="3 4">
    <name type="scientific">Microbulbifer variabilis</name>
    <dbReference type="NCBI Taxonomy" id="266805"/>
    <lineage>
        <taxon>Bacteria</taxon>
        <taxon>Pseudomonadati</taxon>
        <taxon>Pseudomonadota</taxon>
        <taxon>Gammaproteobacteria</taxon>
        <taxon>Cellvibrionales</taxon>
        <taxon>Microbulbiferaceae</taxon>
        <taxon>Microbulbifer</taxon>
    </lineage>
</organism>
<reference evidence="3" key="1">
    <citation type="submission" date="2022-02" db="EMBL/GenBank/DDBJ databases">
        <title>Coral-associated bacteria.</title>
        <authorList>
            <person name="Tang K."/>
            <person name="Wang X."/>
        </authorList>
    </citation>
    <scope>NUCLEOTIDE SEQUENCE</scope>
    <source>
        <strain evidence="3">SCSIO 43006</strain>
    </source>
</reference>
<feature type="domain" description="Glycosyl transferase family 1" evidence="1">
    <location>
        <begin position="175"/>
        <end position="336"/>
    </location>
</feature>
<evidence type="ECO:0000313" key="3">
    <source>
        <dbReference type="EMBL" id="USD20608.1"/>
    </source>
</evidence>
<dbReference type="Gene3D" id="3.40.50.2000">
    <property type="entry name" value="Glycogen Phosphorylase B"/>
    <property type="match status" value="2"/>
</dbReference>
<evidence type="ECO:0000259" key="2">
    <source>
        <dbReference type="Pfam" id="PF13439"/>
    </source>
</evidence>
<evidence type="ECO:0000259" key="1">
    <source>
        <dbReference type="Pfam" id="PF00534"/>
    </source>
</evidence>
<dbReference type="Pfam" id="PF00534">
    <property type="entry name" value="Glycos_transf_1"/>
    <property type="match status" value="1"/>
</dbReference>
<dbReference type="InterPro" id="IPR028098">
    <property type="entry name" value="Glyco_trans_4-like_N"/>
</dbReference>
<proteinExistence type="predicted"/>
<dbReference type="Pfam" id="PF13439">
    <property type="entry name" value="Glyco_transf_4"/>
    <property type="match status" value="1"/>
</dbReference>
<name>A0ABY4V8M1_9GAMM</name>
<feature type="domain" description="Glycosyltransferase subfamily 4-like N-terminal" evidence="2">
    <location>
        <begin position="10"/>
        <end position="166"/>
    </location>
</feature>
<dbReference type="PANTHER" id="PTHR45947:SF3">
    <property type="entry name" value="SULFOQUINOVOSYL TRANSFERASE SQD2"/>
    <property type="match status" value="1"/>
</dbReference>
<dbReference type="InterPro" id="IPR050194">
    <property type="entry name" value="Glycosyltransferase_grp1"/>
</dbReference>
<protein>
    <submittedName>
        <fullName evidence="3">Glycosyltransferase family 4 protein</fullName>
    </submittedName>
</protein>
<dbReference type="PANTHER" id="PTHR45947">
    <property type="entry name" value="SULFOQUINOVOSYL TRANSFERASE SQD2"/>
    <property type="match status" value="1"/>
</dbReference>
<dbReference type="SUPFAM" id="SSF53756">
    <property type="entry name" value="UDP-Glycosyltransferase/glycogen phosphorylase"/>
    <property type="match status" value="1"/>
</dbReference>
<dbReference type="EMBL" id="CP092418">
    <property type="protein sequence ID" value="USD20608.1"/>
    <property type="molecule type" value="Genomic_DNA"/>
</dbReference>
<evidence type="ECO:0000313" key="4">
    <source>
        <dbReference type="Proteomes" id="UP001055658"/>
    </source>
</evidence>
<dbReference type="InterPro" id="IPR001296">
    <property type="entry name" value="Glyco_trans_1"/>
</dbReference>
<dbReference type="RefSeq" id="WP_252083018.1">
    <property type="nucleotide sequence ID" value="NZ_CP092418.1"/>
</dbReference>
<accession>A0ABY4V8M1</accession>